<dbReference type="VEuPathDB" id="VectorBase:GBRI013080"/>
<proteinExistence type="predicted"/>
<dbReference type="EnsemblMetazoa" id="GBRI013080-RA">
    <property type="protein sequence ID" value="GBRI013080-PA"/>
    <property type="gene ID" value="GBRI013080"/>
</dbReference>
<name>A0A1A9WBD0_9MUSC</name>
<dbReference type="GO" id="GO:0071897">
    <property type="term" value="P:DNA biosynthetic process"/>
    <property type="evidence" value="ECO:0007669"/>
    <property type="project" value="UniProtKB-ARBA"/>
</dbReference>
<sequence length="101" mass="11588">METTSDLTECNVAQMETQLTLDVSIKLKPYRIPLARRATKNNLCVDYRSLNRATVKSTTSTPSLQEQVRSFILLDLRSLYWTVHTTYAILLESFHLSDSHP</sequence>
<dbReference type="Gene3D" id="3.10.10.10">
    <property type="entry name" value="HIV Type 1 Reverse Transcriptase, subunit A, domain 1"/>
    <property type="match status" value="1"/>
</dbReference>
<reference evidence="1" key="2">
    <citation type="submission" date="2020-05" db="UniProtKB">
        <authorList>
            <consortium name="EnsemblMetazoa"/>
        </authorList>
    </citation>
    <scope>IDENTIFICATION</scope>
    <source>
        <strain evidence="1">IAEA</strain>
    </source>
</reference>
<dbReference type="InterPro" id="IPR043128">
    <property type="entry name" value="Rev_trsase/Diguanyl_cyclase"/>
</dbReference>
<reference evidence="2" key="1">
    <citation type="submission" date="2014-03" db="EMBL/GenBank/DDBJ databases">
        <authorList>
            <person name="Aksoy S."/>
            <person name="Warren W."/>
            <person name="Wilson R.K."/>
        </authorList>
    </citation>
    <scope>NUCLEOTIDE SEQUENCE [LARGE SCALE GENOMIC DNA]</scope>
    <source>
        <strain evidence="2">IAEA</strain>
    </source>
</reference>
<dbReference type="Gene3D" id="3.30.70.270">
    <property type="match status" value="1"/>
</dbReference>
<dbReference type="Proteomes" id="UP000091820">
    <property type="component" value="Unassembled WGS sequence"/>
</dbReference>
<accession>A0A1A9WBD0</accession>
<evidence type="ECO:0000313" key="1">
    <source>
        <dbReference type="EnsemblMetazoa" id="GBRI013080-PA"/>
    </source>
</evidence>
<evidence type="ECO:0008006" key="3">
    <source>
        <dbReference type="Google" id="ProtNLM"/>
    </source>
</evidence>
<protein>
    <recommendedName>
        <fullName evidence="3">Reverse transcriptase domain-containing protein</fullName>
    </recommendedName>
</protein>
<dbReference type="InterPro" id="IPR043502">
    <property type="entry name" value="DNA/RNA_pol_sf"/>
</dbReference>
<organism evidence="1 2">
    <name type="scientific">Glossina brevipalpis</name>
    <dbReference type="NCBI Taxonomy" id="37001"/>
    <lineage>
        <taxon>Eukaryota</taxon>
        <taxon>Metazoa</taxon>
        <taxon>Ecdysozoa</taxon>
        <taxon>Arthropoda</taxon>
        <taxon>Hexapoda</taxon>
        <taxon>Insecta</taxon>
        <taxon>Pterygota</taxon>
        <taxon>Neoptera</taxon>
        <taxon>Endopterygota</taxon>
        <taxon>Diptera</taxon>
        <taxon>Brachycera</taxon>
        <taxon>Muscomorpha</taxon>
        <taxon>Hippoboscoidea</taxon>
        <taxon>Glossinidae</taxon>
        <taxon>Glossina</taxon>
    </lineage>
</organism>
<dbReference type="SUPFAM" id="SSF56672">
    <property type="entry name" value="DNA/RNA polymerases"/>
    <property type="match status" value="1"/>
</dbReference>
<dbReference type="AlphaFoldDB" id="A0A1A9WBD0"/>
<evidence type="ECO:0000313" key="2">
    <source>
        <dbReference type="Proteomes" id="UP000091820"/>
    </source>
</evidence>
<keyword evidence="2" id="KW-1185">Reference proteome</keyword>